<dbReference type="OrthoDB" id="3980974at2759"/>
<evidence type="ECO:0000313" key="2">
    <source>
        <dbReference type="EMBL" id="ODQ61617.1"/>
    </source>
</evidence>
<organism evidence="2 3">
    <name type="scientific">Wickerhamomyces anomalus (strain ATCC 58044 / CBS 1984 / NCYC 433 / NRRL Y-366-8)</name>
    <name type="common">Yeast</name>
    <name type="synonym">Hansenula anomala</name>
    <dbReference type="NCBI Taxonomy" id="683960"/>
    <lineage>
        <taxon>Eukaryota</taxon>
        <taxon>Fungi</taxon>
        <taxon>Dikarya</taxon>
        <taxon>Ascomycota</taxon>
        <taxon>Saccharomycotina</taxon>
        <taxon>Saccharomycetes</taxon>
        <taxon>Phaffomycetales</taxon>
        <taxon>Wickerhamomycetaceae</taxon>
        <taxon>Wickerhamomyces</taxon>
    </lineage>
</organism>
<feature type="compositionally biased region" description="Basic and acidic residues" evidence="1">
    <location>
        <begin position="172"/>
        <end position="193"/>
    </location>
</feature>
<protein>
    <submittedName>
        <fullName evidence="2">Uncharacterized protein</fullName>
    </submittedName>
</protein>
<name>A0A1E3P9Q9_WICAA</name>
<dbReference type="STRING" id="683960.A0A1E3P9Q9"/>
<sequence length="517" mass="57362">MSTAPNVCRRCKKKRSPDETEATLKFRTCKPCREIERKKKRMKKLNKLNAGGGDAAAAAEANSSGSAGNATGGAAHGSSRGTDATASAGTSAGNAAVAAQLSAQDSLNEKIINIANQASLQSQQQTYERQTPQHQEVQQQPEQQQQSRQEDKDIPIDESLLREGQSGNDQELPPKNDDEKHPNVADNQKKERGGGVGNLAAEGTDAASQDDKSKDFNDAKVLERALQNANKLIDSTANKDPNADYCLYCGVLRDVNDNGRYKLCGNCVDNPLESNVCNDFNEYLNLIHNGRFSDVKNLIFLKKFENDDGIIPNFEIYDQNNSNETKKEPTNLYDILEALTNNFINPVIIASGFKFSKGSSNLSAKPFPKAIKVLYKCKQDVKTTQRSGNNINNNNTDGSSDSPGAFIDQSQQQQQQPSSPASINNRKMKTENCNSNMYVSYDIYGKTLNIKYTHNSHKTYIEKLYSKELIHNDLDKIFDHITALDFHHLKNDSQELRLELRSLKKPNFIRDFTGNLP</sequence>
<proteinExistence type="predicted"/>
<keyword evidence="3" id="KW-1185">Reference proteome</keyword>
<feature type="region of interest" description="Disordered" evidence="1">
    <location>
        <begin position="384"/>
        <end position="429"/>
    </location>
</feature>
<feature type="compositionally biased region" description="Low complexity" evidence="1">
    <location>
        <begin position="409"/>
        <end position="420"/>
    </location>
</feature>
<dbReference type="AlphaFoldDB" id="A0A1E3P9Q9"/>
<feature type="region of interest" description="Disordered" evidence="1">
    <location>
        <begin position="120"/>
        <end position="213"/>
    </location>
</feature>
<evidence type="ECO:0000313" key="3">
    <source>
        <dbReference type="Proteomes" id="UP000094112"/>
    </source>
</evidence>
<accession>A0A1E3P9Q9</accession>
<feature type="region of interest" description="Disordered" evidence="1">
    <location>
        <begin position="36"/>
        <end position="99"/>
    </location>
</feature>
<gene>
    <name evidence="2" type="ORF">WICANDRAFT_98367</name>
</gene>
<feature type="compositionally biased region" description="Low complexity" evidence="1">
    <location>
        <begin position="76"/>
        <end position="99"/>
    </location>
</feature>
<reference evidence="2 3" key="1">
    <citation type="journal article" date="2016" name="Proc. Natl. Acad. Sci. U.S.A.">
        <title>Comparative genomics of biotechnologically important yeasts.</title>
        <authorList>
            <person name="Riley R."/>
            <person name="Haridas S."/>
            <person name="Wolfe K.H."/>
            <person name="Lopes M.R."/>
            <person name="Hittinger C.T."/>
            <person name="Goeker M."/>
            <person name="Salamov A.A."/>
            <person name="Wisecaver J.H."/>
            <person name="Long T.M."/>
            <person name="Calvey C.H."/>
            <person name="Aerts A.L."/>
            <person name="Barry K.W."/>
            <person name="Choi C."/>
            <person name="Clum A."/>
            <person name="Coughlan A.Y."/>
            <person name="Deshpande S."/>
            <person name="Douglass A.P."/>
            <person name="Hanson S.J."/>
            <person name="Klenk H.-P."/>
            <person name="LaButti K.M."/>
            <person name="Lapidus A."/>
            <person name="Lindquist E.A."/>
            <person name="Lipzen A.M."/>
            <person name="Meier-Kolthoff J.P."/>
            <person name="Ohm R.A."/>
            <person name="Otillar R.P."/>
            <person name="Pangilinan J.L."/>
            <person name="Peng Y."/>
            <person name="Rokas A."/>
            <person name="Rosa C.A."/>
            <person name="Scheuner C."/>
            <person name="Sibirny A.A."/>
            <person name="Slot J.C."/>
            <person name="Stielow J.B."/>
            <person name="Sun H."/>
            <person name="Kurtzman C.P."/>
            <person name="Blackwell M."/>
            <person name="Grigoriev I.V."/>
            <person name="Jeffries T.W."/>
        </authorList>
    </citation>
    <scope>NUCLEOTIDE SEQUENCE [LARGE SCALE GENOMIC DNA]</scope>
    <source>
        <strain evidence="3">ATCC 58044 / CBS 1984 / NCYC 433 / NRRL Y-366-8</strain>
    </source>
</reference>
<dbReference type="EMBL" id="KV454208">
    <property type="protein sequence ID" value="ODQ61617.1"/>
    <property type="molecule type" value="Genomic_DNA"/>
</dbReference>
<feature type="compositionally biased region" description="Low complexity" evidence="1">
    <location>
        <begin position="55"/>
        <end position="69"/>
    </location>
</feature>
<evidence type="ECO:0000256" key="1">
    <source>
        <dbReference type="SAM" id="MobiDB-lite"/>
    </source>
</evidence>
<feature type="compositionally biased region" description="Basic and acidic residues" evidence="1">
    <location>
        <begin position="148"/>
        <end position="161"/>
    </location>
</feature>
<dbReference type="RefSeq" id="XP_019040824.1">
    <property type="nucleotide sequence ID" value="XM_019186651.1"/>
</dbReference>
<feature type="compositionally biased region" description="Low complexity" evidence="1">
    <location>
        <begin position="128"/>
        <end position="147"/>
    </location>
</feature>
<feature type="region of interest" description="Disordered" evidence="1">
    <location>
        <begin position="1"/>
        <end position="20"/>
    </location>
</feature>
<dbReference type="Proteomes" id="UP000094112">
    <property type="component" value="Unassembled WGS sequence"/>
</dbReference>
<dbReference type="GeneID" id="30203897"/>